<dbReference type="InterPro" id="IPR046651">
    <property type="entry name" value="DUF6763"/>
</dbReference>
<evidence type="ECO:0000313" key="1">
    <source>
        <dbReference type="EMBL" id="EAW29796.1"/>
    </source>
</evidence>
<dbReference type="EMBL" id="AAVT01000015">
    <property type="protein sequence ID" value="EAW29796.1"/>
    <property type="molecule type" value="Genomic_DNA"/>
</dbReference>
<dbReference type="AlphaFoldDB" id="A0YHC7"/>
<gene>
    <name evidence="1" type="ORF">GP2143_07103</name>
</gene>
<dbReference type="eggNOG" id="ENOG50330PC">
    <property type="taxonomic scope" value="Bacteria"/>
</dbReference>
<reference evidence="1 2" key="1">
    <citation type="journal article" date="2010" name="J. Bacteriol.">
        <title>Genome sequence of the oligotrophic marine Gammaproteobacterium HTCC2143, isolated from the Oregon Coast.</title>
        <authorList>
            <person name="Oh H.M."/>
            <person name="Kang I."/>
            <person name="Ferriera S."/>
            <person name="Giovannoni S.J."/>
            <person name="Cho J.C."/>
        </authorList>
    </citation>
    <scope>NUCLEOTIDE SEQUENCE [LARGE SCALE GENOMIC DNA]</scope>
    <source>
        <strain evidence="1 2">HTCC2143</strain>
    </source>
</reference>
<evidence type="ECO:0000313" key="2">
    <source>
        <dbReference type="Proteomes" id="UP000004931"/>
    </source>
</evidence>
<sequence length="106" mass="12117">MDTAIPQVGIWYRDIQQNSIFEVIAVDDATQTVETQLIDGAISDFTLETWQEMLLEEIEEPENWRSAYELSGEDYVNADDAVHPEDWNGPIRMIETDIVNGVLDDL</sequence>
<comment type="caution">
    <text evidence="1">The sequence shown here is derived from an EMBL/GenBank/DDBJ whole genome shotgun (WGS) entry which is preliminary data.</text>
</comment>
<dbReference type="Pfam" id="PF20549">
    <property type="entry name" value="DUF6763"/>
    <property type="match status" value="1"/>
</dbReference>
<dbReference type="Proteomes" id="UP000004931">
    <property type="component" value="Unassembled WGS sequence"/>
</dbReference>
<dbReference type="OrthoDB" id="7062948at2"/>
<keyword evidence="2" id="KW-1185">Reference proteome</keyword>
<organism evidence="1 2">
    <name type="scientific">marine gamma proteobacterium HTCC2143</name>
    <dbReference type="NCBI Taxonomy" id="247633"/>
    <lineage>
        <taxon>Bacteria</taxon>
        <taxon>Pseudomonadati</taxon>
        <taxon>Pseudomonadota</taxon>
        <taxon>Gammaproteobacteria</taxon>
        <taxon>Cellvibrionales</taxon>
        <taxon>Spongiibacteraceae</taxon>
        <taxon>BD1-7 clade</taxon>
    </lineage>
</organism>
<name>A0YHC7_9GAMM</name>
<protein>
    <submittedName>
        <fullName evidence="1">Uncharacterized protein</fullName>
    </submittedName>
</protein>
<dbReference type="STRING" id="247633.GP2143_07103"/>
<proteinExistence type="predicted"/>
<accession>A0YHC7</accession>